<dbReference type="InterPro" id="IPR013517">
    <property type="entry name" value="FG-GAP"/>
</dbReference>
<dbReference type="InterPro" id="IPR028994">
    <property type="entry name" value="Integrin_alpha_N"/>
</dbReference>
<dbReference type="Proteomes" id="UP000001357">
    <property type="component" value="Unassembled WGS sequence"/>
</dbReference>
<keyword evidence="3" id="KW-1185">Reference proteome</keyword>
<dbReference type="AlphaFoldDB" id="A9VCB9"/>
<protein>
    <recommendedName>
        <fullName evidence="4">VCBS repeat-containing protein</fullName>
    </recommendedName>
</protein>
<keyword evidence="1" id="KW-0732">Signal</keyword>
<evidence type="ECO:0000313" key="3">
    <source>
        <dbReference type="Proteomes" id="UP000001357"/>
    </source>
</evidence>
<dbReference type="GeneID" id="5895624"/>
<dbReference type="SUPFAM" id="SSF69318">
    <property type="entry name" value="Integrin alpha N-terminal domain"/>
    <property type="match status" value="1"/>
</dbReference>
<accession>A9VCB9</accession>
<dbReference type="EMBL" id="CH991580">
    <property type="protein sequence ID" value="EDQ84833.1"/>
    <property type="molecule type" value="Genomic_DNA"/>
</dbReference>
<evidence type="ECO:0000256" key="1">
    <source>
        <dbReference type="ARBA" id="ARBA00022729"/>
    </source>
</evidence>
<evidence type="ECO:0008006" key="4">
    <source>
        <dbReference type="Google" id="ProtNLM"/>
    </source>
</evidence>
<sequence length="103" mass="11302">MAGLFVLSKRNGSNVGFDADLPNLGREHWPSRAPTMLYLTDGDQLSWYRNLCTGTFTKVVIDAAADGVQAVMAADLDDDGVLELVAALREGQQLLYDNVERWA</sequence>
<dbReference type="Pfam" id="PF13517">
    <property type="entry name" value="FG-GAP_3"/>
    <property type="match status" value="1"/>
</dbReference>
<organism evidence="2 3">
    <name type="scientific">Monosiga brevicollis</name>
    <name type="common">Choanoflagellate</name>
    <dbReference type="NCBI Taxonomy" id="81824"/>
    <lineage>
        <taxon>Eukaryota</taxon>
        <taxon>Choanoflagellata</taxon>
        <taxon>Craspedida</taxon>
        <taxon>Salpingoecidae</taxon>
        <taxon>Monosiga</taxon>
    </lineage>
</organism>
<proteinExistence type="predicted"/>
<reference evidence="2 3" key="1">
    <citation type="journal article" date="2008" name="Nature">
        <title>The genome of the choanoflagellate Monosiga brevicollis and the origin of metazoans.</title>
        <authorList>
            <consortium name="JGI Sequencing"/>
            <person name="King N."/>
            <person name="Westbrook M.J."/>
            <person name="Young S.L."/>
            <person name="Kuo A."/>
            <person name="Abedin M."/>
            <person name="Chapman J."/>
            <person name="Fairclough S."/>
            <person name="Hellsten U."/>
            <person name="Isogai Y."/>
            <person name="Letunic I."/>
            <person name="Marr M."/>
            <person name="Pincus D."/>
            <person name="Putnam N."/>
            <person name="Rokas A."/>
            <person name="Wright K.J."/>
            <person name="Zuzow R."/>
            <person name="Dirks W."/>
            <person name="Good M."/>
            <person name="Goodstein D."/>
            <person name="Lemons D."/>
            <person name="Li W."/>
            <person name="Lyons J.B."/>
            <person name="Morris A."/>
            <person name="Nichols S."/>
            <person name="Richter D.J."/>
            <person name="Salamov A."/>
            <person name="Bork P."/>
            <person name="Lim W.A."/>
            <person name="Manning G."/>
            <person name="Miller W.T."/>
            <person name="McGinnis W."/>
            <person name="Shapiro H."/>
            <person name="Tjian R."/>
            <person name="Grigoriev I.V."/>
            <person name="Rokhsar D."/>
        </authorList>
    </citation>
    <scope>NUCLEOTIDE SEQUENCE [LARGE SCALE GENOMIC DNA]</scope>
    <source>
        <strain evidence="3">MX1 / ATCC 50154</strain>
    </source>
</reference>
<dbReference type="InParanoid" id="A9VCB9"/>
<evidence type="ECO:0000313" key="2">
    <source>
        <dbReference type="EMBL" id="EDQ84833.1"/>
    </source>
</evidence>
<gene>
    <name evidence="2" type="ORF">MONBRDRAFT_12457</name>
</gene>
<name>A9VCB9_MONBE</name>
<dbReference type="RefSeq" id="XP_001750334.1">
    <property type="nucleotide sequence ID" value="XM_001750282.1"/>
</dbReference>
<dbReference type="KEGG" id="mbr:MONBRDRAFT_12457"/>